<dbReference type="SMART" id="SM00369">
    <property type="entry name" value="LRR_TYP"/>
    <property type="match status" value="10"/>
</dbReference>
<evidence type="ECO:0000256" key="5">
    <source>
        <dbReference type="ARBA" id="ARBA00022729"/>
    </source>
</evidence>
<evidence type="ECO:0000256" key="11">
    <source>
        <dbReference type="ARBA" id="ARBA00023170"/>
    </source>
</evidence>
<name>A0A1U8B8X1_NELNU</name>
<evidence type="ECO:0000256" key="7">
    <source>
        <dbReference type="ARBA" id="ARBA00022741"/>
    </source>
</evidence>
<dbReference type="KEGG" id="nnu:104611970"/>
<dbReference type="InterPro" id="IPR032675">
    <property type="entry name" value="LRR_dom_sf"/>
</dbReference>
<dbReference type="InterPro" id="IPR011009">
    <property type="entry name" value="Kinase-like_dom_sf"/>
</dbReference>
<dbReference type="AlphaFoldDB" id="A0A1U8B8X1"/>
<keyword evidence="12" id="KW-0325">Glycoprotein</keyword>
<dbReference type="GO" id="GO:0004672">
    <property type="term" value="F:protein kinase activity"/>
    <property type="evidence" value="ECO:0007669"/>
    <property type="project" value="InterPro"/>
</dbReference>
<proteinExistence type="predicted"/>
<keyword evidence="8" id="KW-0067">ATP-binding</keyword>
<evidence type="ECO:0000256" key="1">
    <source>
        <dbReference type="ARBA" id="ARBA00004479"/>
    </source>
</evidence>
<dbReference type="PROSITE" id="PS50011">
    <property type="entry name" value="PROTEIN_KINASE_DOM"/>
    <property type="match status" value="1"/>
</dbReference>
<keyword evidence="5" id="KW-0732">Signal</keyword>
<gene>
    <name evidence="14" type="primary">LOC104611970</name>
</gene>
<dbReference type="SUPFAM" id="SSF52058">
    <property type="entry name" value="L domain-like"/>
    <property type="match status" value="1"/>
</dbReference>
<dbReference type="InterPro" id="IPR046959">
    <property type="entry name" value="PRK1-6/SRF4-like"/>
</dbReference>
<dbReference type="SUPFAM" id="SSF56112">
    <property type="entry name" value="Protein kinase-like (PK-like)"/>
    <property type="match status" value="1"/>
</dbReference>
<dbReference type="InterPro" id="IPR003591">
    <property type="entry name" value="Leu-rich_rpt_typical-subtyp"/>
</dbReference>
<dbReference type="GO" id="GO:0005524">
    <property type="term" value="F:ATP binding"/>
    <property type="evidence" value="ECO:0007669"/>
    <property type="project" value="UniProtKB-KW"/>
</dbReference>
<dbReference type="Gene3D" id="3.80.10.10">
    <property type="entry name" value="Ribonuclease Inhibitor"/>
    <property type="match status" value="3"/>
</dbReference>
<keyword evidence="13" id="KW-1185">Reference proteome</keyword>
<dbReference type="OrthoDB" id="4062651at2759"/>
<evidence type="ECO:0000313" key="13">
    <source>
        <dbReference type="Proteomes" id="UP000189703"/>
    </source>
</evidence>
<sequence>MSRYVHGSSVLLIFSYFTIVLCQLPPTQRKAIANLSTLFNEENQDPCSWKRVTCTKDNRSITHISLSALSLSTSDFPNGVCQIYSLQLLDVSNNLLSSIPQEFLRNCRRLTGLKALNFSSNSLSGILPSFDGFGGLQTLDLSSNSLGGNITSQFDGLIGLRSLNLSKNTFTGFLPTNLGNSMVLEELQLSSNKFIGGIPKKLMDYRNLTLLDLSINKLSGPVTDRIGKLSRLETLLLSDNNLSGVIPENISRMETLRWLGANQNRFSGTIPHGISRYVRQLDLSYNGLNGSIPSDFLSPPNLQFVDLSYNSLEGAIPTNVSHSLTRLRLGSNFLNGSIPSLAGGSLRKLTYLELDNNTLSGAIPPELGSCNSLLLLNLAHNKLIGPFPKELGNLQHLEVLKLQSNSLVGEIPDQFSGLQNLLELNISKNSFFGSIPSVVSSSKRLERFILNDNKFSGSIPDSVGVLEHLLELQLGNNRINGNIPMMQNDHLQTLNLSSNLFEGPIPVTLNRLHGLEVLDLSNNNFSGEIPIYLTHLGSLSKLLLSNNNLSGTCPNFTQPGILLNTTGNKDLITTPTPLNPTNLSPTHTSQTRRNSDTVIIVVAVGSAVVAVGIIGVILILVARRCYRIHYESPIPENQFPFPRVISYHMMTTSVIHRSCIDFSAAMGAVVSPANILLKSRFCTYYRAIMPNGTSYYVKKLNWSGFLSQLGRREMFEEKLEVLGRLRNSNIMIPLAFVLTDNCAYLIYEYFQKETLFNLLHGSSGSFLDWASRYSIAIGVAQGLGYLHSCATPGPILMLDLSTKNILLKCLEPQIGDIELCHVIDPSNSMGSLSTDNCSVGYIPPEYAYTKRVTMPGNVYNFGVVLLELLTGKPAVNEGIELARWVLSNSTQRETWDKILDPNISKTSARVRGQMLSVLKIALACISVSPEVRPNMKNVQKMLFNAKCR</sequence>
<comment type="subcellular location">
    <subcellularLocation>
        <location evidence="1">Membrane</location>
        <topology evidence="1">Single-pass type I membrane protein</topology>
    </subcellularLocation>
</comment>
<dbReference type="InterPro" id="IPR001611">
    <property type="entry name" value="Leu-rich_rpt"/>
</dbReference>
<dbReference type="eggNOG" id="ENOG502QUNV">
    <property type="taxonomic scope" value="Eukaryota"/>
</dbReference>
<evidence type="ECO:0000256" key="10">
    <source>
        <dbReference type="ARBA" id="ARBA00023136"/>
    </source>
</evidence>
<evidence type="ECO:0000256" key="2">
    <source>
        <dbReference type="ARBA" id="ARBA00022614"/>
    </source>
</evidence>
<evidence type="ECO:0000256" key="8">
    <source>
        <dbReference type="ARBA" id="ARBA00022840"/>
    </source>
</evidence>
<dbReference type="PANTHER" id="PTHR48007">
    <property type="entry name" value="LEUCINE-RICH REPEAT RECEPTOR-LIKE PROTEIN KINASE PXC1"/>
    <property type="match status" value="1"/>
</dbReference>
<evidence type="ECO:0000256" key="3">
    <source>
        <dbReference type="ARBA" id="ARBA00022679"/>
    </source>
</evidence>
<keyword evidence="4" id="KW-0812">Transmembrane</keyword>
<dbReference type="Gene3D" id="1.10.510.10">
    <property type="entry name" value="Transferase(Phosphotransferase) domain 1"/>
    <property type="match status" value="1"/>
</dbReference>
<dbReference type="FunCoup" id="A0A1U8B8X1">
    <property type="interactions" value="318"/>
</dbReference>
<dbReference type="InterPro" id="IPR001245">
    <property type="entry name" value="Ser-Thr/Tyr_kinase_cat_dom"/>
</dbReference>
<dbReference type="PROSITE" id="PS51450">
    <property type="entry name" value="LRR"/>
    <property type="match status" value="1"/>
</dbReference>
<organism evidence="13 14">
    <name type="scientific">Nelumbo nucifera</name>
    <name type="common">Sacred lotus</name>
    <dbReference type="NCBI Taxonomy" id="4432"/>
    <lineage>
        <taxon>Eukaryota</taxon>
        <taxon>Viridiplantae</taxon>
        <taxon>Streptophyta</taxon>
        <taxon>Embryophyta</taxon>
        <taxon>Tracheophyta</taxon>
        <taxon>Spermatophyta</taxon>
        <taxon>Magnoliopsida</taxon>
        <taxon>Proteales</taxon>
        <taxon>Nelumbonaceae</taxon>
        <taxon>Nelumbo</taxon>
    </lineage>
</organism>
<dbReference type="Proteomes" id="UP000189703">
    <property type="component" value="Unplaced"/>
</dbReference>
<dbReference type="GO" id="GO:0009755">
    <property type="term" value="P:hormone-mediated signaling pathway"/>
    <property type="evidence" value="ECO:0000318"/>
    <property type="project" value="GO_Central"/>
</dbReference>
<dbReference type="FunFam" id="3.80.10.10:FF:000041">
    <property type="entry name" value="LRR receptor-like serine/threonine-protein kinase ERECTA"/>
    <property type="match status" value="1"/>
</dbReference>
<keyword evidence="7" id="KW-0547">Nucleotide-binding</keyword>
<evidence type="ECO:0000256" key="9">
    <source>
        <dbReference type="ARBA" id="ARBA00022989"/>
    </source>
</evidence>
<dbReference type="FunFam" id="3.80.10.10:FF:000095">
    <property type="entry name" value="LRR receptor-like serine/threonine-protein kinase GSO1"/>
    <property type="match status" value="1"/>
</dbReference>
<dbReference type="GeneID" id="104611970"/>
<dbReference type="SUPFAM" id="SSF52047">
    <property type="entry name" value="RNI-like"/>
    <property type="match status" value="1"/>
</dbReference>
<dbReference type="Pfam" id="PF00560">
    <property type="entry name" value="LRR_1"/>
    <property type="match status" value="6"/>
</dbReference>
<dbReference type="FunFam" id="3.80.10.10:FF:000512">
    <property type="entry name" value="Leucine-rich repeat receptor-like serine/threonine-protein kinase BAM3"/>
    <property type="match status" value="1"/>
</dbReference>
<evidence type="ECO:0000256" key="12">
    <source>
        <dbReference type="ARBA" id="ARBA00023180"/>
    </source>
</evidence>
<dbReference type="RefSeq" id="XP_010277579.1">
    <property type="nucleotide sequence ID" value="XM_010279277.1"/>
</dbReference>
<evidence type="ECO:0000256" key="4">
    <source>
        <dbReference type="ARBA" id="ARBA00022692"/>
    </source>
</evidence>
<dbReference type="Pfam" id="PF07714">
    <property type="entry name" value="PK_Tyr_Ser-Thr"/>
    <property type="match status" value="1"/>
</dbReference>
<keyword evidence="6" id="KW-0677">Repeat</keyword>
<dbReference type="Gene3D" id="3.30.200.20">
    <property type="entry name" value="Phosphorylase Kinase, domain 1"/>
    <property type="match status" value="1"/>
</dbReference>
<protein>
    <submittedName>
        <fullName evidence="14">Receptor-like protein kinase</fullName>
    </submittedName>
</protein>
<reference evidence="14" key="1">
    <citation type="submission" date="2025-08" db="UniProtKB">
        <authorList>
            <consortium name="RefSeq"/>
        </authorList>
    </citation>
    <scope>IDENTIFICATION</scope>
</reference>
<accession>A0A1U8B8X1</accession>
<keyword evidence="2" id="KW-0433">Leucine-rich repeat</keyword>
<keyword evidence="3" id="KW-0808">Transferase</keyword>
<keyword evidence="9" id="KW-1133">Transmembrane helix</keyword>
<evidence type="ECO:0000256" key="6">
    <source>
        <dbReference type="ARBA" id="ARBA00022737"/>
    </source>
</evidence>
<dbReference type="Pfam" id="PF13855">
    <property type="entry name" value="LRR_8"/>
    <property type="match status" value="2"/>
</dbReference>
<keyword evidence="11" id="KW-0675">Receptor</keyword>
<dbReference type="FunFam" id="1.10.510.10:FF:000388">
    <property type="entry name" value="Leucine-rich repeat receptor-like tyrosine-protein kinase PXC3"/>
    <property type="match status" value="1"/>
</dbReference>
<dbReference type="OMA" id="NIEDYGF"/>
<keyword evidence="10" id="KW-0472">Membrane</keyword>
<dbReference type="GO" id="GO:0005886">
    <property type="term" value="C:plasma membrane"/>
    <property type="evidence" value="ECO:0000318"/>
    <property type="project" value="GO_Central"/>
</dbReference>
<dbReference type="PANTHER" id="PTHR48007:SF76">
    <property type="entry name" value="OS03G0145102 PROTEIN"/>
    <property type="match status" value="1"/>
</dbReference>
<evidence type="ECO:0000313" key="14">
    <source>
        <dbReference type="RefSeq" id="XP_010277579.1"/>
    </source>
</evidence>
<dbReference type="InterPro" id="IPR000719">
    <property type="entry name" value="Prot_kinase_dom"/>
</dbReference>
<dbReference type="GO" id="GO:0038023">
    <property type="term" value="F:signaling receptor activity"/>
    <property type="evidence" value="ECO:0000318"/>
    <property type="project" value="GO_Central"/>
</dbReference>